<proteinExistence type="predicted"/>
<dbReference type="Proteomes" id="UP000199800">
    <property type="component" value="Unassembled WGS sequence"/>
</dbReference>
<dbReference type="AlphaFoldDB" id="A0A1H9YK84"/>
<evidence type="ECO:0000313" key="2">
    <source>
        <dbReference type="Proteomes" id="UP000199800"/>
    </source>
</evidence>
<reference evidence="1 2" key="1">
    <citation type="submission" date="2016-10" db="EMBL/GenBank/DDBJ databases">
        <authorList>
            <person name="de Groot N.N."/>
        </authorList>
    </citation>
    <scope>NUCLEOTIDE SEQUENCE [LARGE SCALE GENOMIC DNA]</scope>
    <source>
        <strain evidence="1 2">DSM 1801</strain>
    </source>
</reference>
<gene>
    <name evidence="1" type="ORF">SAMN04487772_10259</name>
</gene>
<evidence type="ECO:0000313" key="1">
    <source>
        <dbReference type="EMBL" id="SES69365.1"/>
    </source>
</evidence>
<organism evidence="1 2">
    <name type="scientific">[Clostridium] polysaccharolyticum</name>
    <dbReference type="NCBI Taxonomy" id="29364"/>
    <lineage>
        <taxon>Bacteria</taxon>
        <taxon>Bacillati</taxon>
        <taxon>Bacillota</taxon>
        <taxon>Clostridia</taxon>
        <taxon>Lachnospirales</taxon>
        <taxon>Lachnospiraceae</taxon>
    </lineage>
</organism>
<protein>
    <submittedName>
        <fullName evidence="1">Uncharacterized protein</fullName>
    </submittedName>
</protein>
<keyword evidence="2" id="KW-1185">Reference proteome</keyword>
<dbReference type="EMBL" id="FOHN01000002">
    <property type="protein sequence ID" value="SES69365.1"/>
    <property type="molecule type" value="Genomic_DNA"/>
</dbReference>
<sequence length="64" mass="7334">MIVTNASLKTHARLLLNIKDLIEKVHLDYVRSYKKVGVLEHEPTKIIFQAHCTMSDGIVQDRSD</sequence>
<dbReference type="STRING" id="29364.SAMN04487772_10259"/>
<name>A0A1H9YK84_9FIRM</name>
<accession>A0A1H9YK84</accession>